<keyword evidence="1" id="KW-1133">Transmembrane helix</keyword>
<feature type="transmembrane region" description="Helical" evidence="1">
    <location>
        <begin position="177"/>
        <end position="199"/>
    </location>
</feature>
<reference evidence="2 3" key="1">
    <citation type="submission" date="2019-12" db="EMBL/GenBank/DDBJ databases">
        <title>the WGS of Blastococcus saxobsidens 67B17.</title>
        <authorList>
            <person name="Jiang Z."/>
        </authorList>
    </citation>
    <scope>NUCLEOTIDE SEQUENCE [LARGE SCALE GENOMIC DNA]</scope>
    <source>
        <strain evidence="2 3">67B17</strain>
    </source>
</reference>
<protein>
    <submittedName>
        <fullName evidence="2">Uncharacterized protein</fullName>
    </submittedName>
</protein>
<keyword evidence="1" id="KW-0472">Membrane</keyword>
<feature type="transmembrane region" description="Helical" evidence="1">
    <location>
        <begin position="235"/>
        <end position="255"/>
    </location>
</feature>
<feature type="transmembrane region" description="Helical" evidence="1">
    <location>
        <begin position="88"/>
        <end position="106"/>
    </location>
</feature>
<accession>A0A6L9VWT4</accession>
<gene>
    <name evidence="2" type="ORF">GCU60_00300</name>
</gene>
<evidence type="ECO:0000313" key="3">
    <source>
        <dbReference type="Proteomes" id="UP000479241"/>
    </source>
</evidence>
<feature type="transmembrane region" description="Helical" evidence="1">
    <location>
        <begin position="118"/>
        <end position="138"/>
    </location>
</feature>
<sequence length="256" mass="26904">MSESPGVQAAPQEVWERPFVRAHQEWCSAFVLELRLRDVPGPVIGERLGEVEGHCTETGEPPSAAFGDPTDYAREIDAESSPERVSGVWAIAALGAGQVLAMLVGTDAIRHWASGEPLTYNPVQLGCLAVVAAALLCLPRVLRPLMAHPWVVGTALFAVVTAAGVGAAAAGGTSSTVVPVSPAVIAIGLFAVVLALSWLEYRELAGDSADDLVTSPLTPEPRANTAARRSGWSTFLPPLMIPIYYLAVGLLSWVFG</sequence>
<comment type="caution">
    <text evidence="2">The sequence shown here is derived from an EMBL/GenBank/DDBJ whole genome shotgun (WGS) entry which is preliminary data.</text>
</comment>
<dbReference type="EMBL" id="JAAGWG010000001">
    <property type="protein sequence ID" value="NEK84217.1"/>
    <property type="molecule type" value="Genomic_DNA"/>
</dbReference>
<dbReference type="RefSeq" id="WP_163201645.1">
    <property type="nucleotide sequence ID" value="NZ_JAAGWG010000001.1"/>
</dbReference>
<dbReference type="AlphaFoldDB" id="A0A6L9VWT4"/>
<keyword evidence="1" id="KW-0812">Transmembrane</keyword>
<feature type="transmembrane region" description="Helical" evidence="1">
    <location>
        <begin position="150"/>
        <end position="171"/>
    </location>
</feature>
<proteinExistence type="predicted"/>
<dbReference type="Proteomes" id="UP000479241">
    <property type="component" value="Unassembled WGS sequence"/>
</dbReference>
<name>A0A6L9VWT4_9ACTN</name>
<organism evidence="2 3">
    <name type="scientific">Blastococcus saxobsidens</name>
    <dbReference type="NCBI Taxonomy" id="138336"/>
    <lineage>
        <taxon>Bacteria</taxon>
        <taxon>Bacillati</taxon>
        <taxon>Actinomycetota</taxon>
        <taxon>Actinomycetes</taxon>
        <taxon>Geodermatophilales</taxon>
        <taxon>Geodermatophilaceae</taxon>
        <taxon>Blastococcus</taxon>
    </lineage>
</organism>
<evidence type="ECO:0000256" key="1">
    <source>
        <dbReference type="SAM" id="Phobius"/>
    </source>
</evidence>
<evidence type="ECO:0000313" key="2">
    <source>
        <dbReference type="EMBL" id="NEK84217.1"/>
    </source>
</evidence>